<organism evidence="2 3">
    <name type="scientific">Labedella endophytica</name>
    <dbReference type="NCBI Taxonomy" id="1523160"/>
    <lineage>
        <taxon>Bacteria</taxon>
        <taxon>Bacillati</taxon>
        <taxon>Actinomycetota</taxon>
        <taxon>Actinomycetes</taxon>
        <taxon>Micrococcales</taxon>
        <taxon>Microbacteriaceae</taxon>
        <taxon>Labedella</taxon>
    </lineage>
</organism>
<evidence type="ECO:0000313" key="2">
    <source>
        <dbReference type="EMBL" id="RUR01525.1"/>
    </source>
</evidence>
<evidence type="ECO:0000313" key="3">
    <source>
        <dbReference type="Proteomes" id="UP000274909"/>
    </source>
</evidence>
<keyword evidence="1" id="KW-0812">Transmembrane</keyword>
<gene>
    <name evidence="2" type="ORF">ELQ94_08515</name>
</gene>
<dbReference type="EMBL" id="RZGZ01000002">
    <property type="protein sequence ID" value="RUR01525.1"/>
    <property type="molecule type" value="Genomic_DNA"/>
</dbReference>
<keyword evidence="3" id="KW-1185">Reference proteome</keyword>
<dbReference type="RefSeq" id="WP_127049143.1">
    <property type="nucleotide sequence ID" value="NZ_RZGZ01000002.1"/>
</dbReference>
<reference evidence="2 3" key="1">
    <citation type="submission" date="2018-12" db="EMBL/GenBank/DDBJ databases">
        <authorList>
            <person name="Li F."/>
        </authorList>
    </citation>
    <scope>NUCLEOTIDE SEQUENCE [LARGE SCALE GENOMIC DNA]</scope>
    <source>
        <strain evidence="2 3">EGI 6500705</strain>
    </source>
</reference>
<feature type="transmembrane region" description="Helical" evidence="1">
    <location>
        <begin position="50"/>
        <end position="67"/>
    </location>
</feature>
<comment type="caution">
    <text evidence="2">The sequence shown here is derived from an EMBL/GenBank/DDBJ whole genome shotgun (WGS) entry which is preliminary data.</text>
</comment>
<dbReference type="OrthoDB" id="7365954at2"/>
<dbReference type="AlphaFoldDB" id="A0A3S0VGU0"/>
<evidence type="ECO:0000256" key="1">
    <source>
        <dbReference type="SAM" id="Phobius"/>
    </source>
</evidence>
<feature type="transmembrane region" description="Helical" evidence="1">
    <location>
        <begin position="74"/>
        <end position="93"/>
    </location>
</feature>
<keyword evidence="1" id="KW-1133">Transmembrane helix</keyword>
<protein>
    <submittedName>
        <fullName evidence="2">Uncharacterized protein</fullName>
    </submittedName>
</protein>
<proteinExistence type="predicted"/>
<dbReference type="Proteomes" id="UP000274909">
    <property type="component" value="Unassembled WGS sequence"/>
</dbReference>
<sequence>MSSRRVLSRVAAGVLLANAVPHGVAGVQGRRFPTPFASPPGRGRSSPGLNVVWSGMNVVGGMVVLGRRTSGREWFAVGAGAAVMGVFLARFFADTPAPRN</sequence>
<keyword evidence="1" id="KW-0472">Membrane</keyword>
<name>A0A3S0VGU0_9MICO</name>
<accession>A0A3S0VGU0</accession>